<keyword evidence="1" id="KW-0812">Transmembrane</keyword>
<sequence length="84" mass="9965">MVASKFNTLTPRYVYIHLMDNSDKENNLVPTVIAVIIFFIFMILGCCIYWIVRRCRTEKSSYNPNEELLRGAQLYKMKNSEFYV</sequence>
<evidence type="ECO:0000313" key="2">
    <source>
        <dbReference type="WBParaSite" id="SSTP_0000477600.1"/>
    </source>
</evidence>
<reference evidence="2" key="1">
    <citation type="submission" date="2015-08" db="UniProtKB">
        <authorList>
            <consortium name="WormBaseParasite"/>
        </authorList>
    </citation>
    <scope>IDENTIFICATION</scope>
</reference>
<organism evidence="2">
    <name type="scientific">Strongyloides stercoralis</name>
    <name type="common">Threadworm</name>
    <dbReference type="NCBI Taxonomy" id="6248"/>
    <lineage>
        <taxon>Eukaryota</taxon>
        <taxon>Metazoa</taxon>
        <taxon>Ecdysozoa</taxon>
        <taxon>Nematoda</taxon>
        <taxon>Chromadorea</taxon>
        <taxon>Rhabditida</taxon>
        <taxon>Tylenchina</taxon>
        <taxon>Panagrolaimomorpha</taxon>
        <taxon>Strongyloidoidea</taxon>
        <taxon>Strongyloididae</taxon>
        <taxon>Strongyloides</taxon>
    </lineage>
</organism>
<keyword evidence="1" id="KW-1133">Transmembrane helix</keyword>
<evidence type="ECO:0000256" key="1">
    <source>
        <dbReference type="SAM" id="Phobius"/>
    </source>
</evidence>
<protein>
    <submittedName>
        <fullName evidence="2">Uncharacterized protein</fullName>
    </submittedName>
</protein>
<proteinExistence type="predicted"/>
<dbReference type="AlphaFoldDB" id="A0A0K0E5J1"/>
<keyword evidence="1" id="KW-0472">Membrane</keyword>
<feature type="transmembrane region" description="Helical" evidence="1">
    <location>
        <begin position="28"/>
        <end position="52"/>
    </location>
</feature>
<name>A0A0K0E5J1_STRER</name>
<dbReference type="WBParaSite" id="SSTP_0000477600.1">
    <property type="protein sequence ID" value="SSTP_0000477600.1"/>
    <property type="gene ID" value="SSTP_0000477600"/>
</dbReference>
<accession>A0A0K0E5J1</accession>